<evidence type="ECO:0000313" key="4">
    <source>
        <dbReference type="Proteomes" id="UP000024547"/>
    </source>
</evidence>
<organism evidence="3 4">
    <name type="scientific">Hyphomonas atlantica</name>
    <dbReference type="NCBI Taxonomy" id="1280948"/>
    <lineage>
        <taxon>Bacteria</taxon>
        <taxon>Pseudomonadati</taxon>
        <taxon>Pseudomonadota</taxon>
        <taxon>Alphaproteobacteria</taxon>
        <taxon>Hyphomonadales</taxon>
        <taxon>Hyphomonadaceae</taxon>
        <taxon>Hyphomonas</taxon>
    </lineage>
</organism>
<protein>
    <submittedName>
        <fullName evidence="1">Methyltransferase domain-containing protein</fullName>
    </submittedName>
</protein>
<comment type="caution">
    <text evidence="3">The sequence shown here is derived from an EMBL/GenBank/DDBJ whole genome shotgun (WGS) entry which is preliminary data.</text>
</comment>
<name>A0A059EBH9_9PROT</name>
<dbReference type="Proteomes" id="UP000024547">
    <property type="component" value="Unassembled WGS sequence"/>
</dbReference>
<dbReference type="eggNOG" id="COG4798">
    <property type="taxonomic scope" value="Bacteria"/>
</dbReference>
<accession>A0A059EBH9</accession>
<evidence type="ECO:0000313" key="1">
    <source>
        <dbReference type="EMBL" id="HAE93225.1"/>
    </source>
</evidence>
<keyword evidence="1" id="KW-0489">Methyltransferase</keyword>
<dbReference type="AlphaFoldDB" id="A0A059EBH9"/>
<dbReference type="PROSITE" id="PS51257">
    <property type="entry name" value="PROKAR_LIPOPROTEIN"/>
    <property type="match status" value="1"/>
</dbReference>
<keyword evidence="4" id="KW-1185">Reference proteome</keyword>
<dbReference type="GO" id="GO:0008168">
    <property type="term" value="F:methyltransferase activity"/>
    <property type="evidence" value="ECO:0007669"/>
    <property type="project" value="UniProtKB-KW"/>
</dbReference>
<keyword evidence="1" id="KW-0808">Transferase</keyword>
<sequence length="263" mass="29321">MKHAFLIMTAAALLVTACTPEYGDTPPVALMAEESFDYDSVFVRDGRPESDFEQYELRHSREILAFTGVQPGMTVLDMEAGDGIYTELFSLVVGGEGKVYLQNPPEFEVFLGDAVERRMDGRLRNVTHIQTSFDDFEPIGDQEVDLVTWFLGPHELWYTPEGSEPGALGDPEVCFSEISRVLAQGGHFVVIDHRAPEGAPPTTGGDTHRLAQDVLMEMMEDVGLKLVEESDLLSNPDDDGTVNVFDPSIRRQTDRYVLKFEKL</sequence>
<dbReference type="GO" id="GO:0032259">
    <property type="term" value="P:methylation"/>
    <property type="evidence" value="ECO:0007669"/>
    <property type="project" value="UniProtKB-KW"/>
</dbReference>
<dbReference type="OrthoDB" id="9342567at2"/>
<reference evidence="5 6" key="2">
    <citation type="journal article" date="2018" name="Nat. Biotechnol.">
        <title>A standardized bacterial taxonomy based on genome phylogeny substantially revises the tree of life.</title>
        <authorList>
            <person name="Parks D.H."/>
            <person name="Chuvochina M."/>
            <person name="Waite D.W."/>
            <person name="Rinke C."/>
            <person name="Skarshewski A."/>
            <person name="Chaumeil P.A."/>
            <person name="Hugenholtz P."/>
        </authorList>
    </citation>
    <scope>NUCLEOTIDE SEQUENCE [LARGE SCALE GENOMIC DNA]</scope>
    <source>
        <strain evidence="2">UBA10378</strain>
        <strain evidence="1">UBA8557</strain>
    </source>
</reference>
<evidence type="ECO:0000313" key="6">
    <source>
        <dbReference type="Proteomes" id="UP000263957"/>
    </source>
</evidence>
<dbReference type="Proteomes" id="UP000259173">
    <property type="component" value="Unassembled WGS sequence"/>
</dbReference>
<dbReference type="PATRIC" id="fig|1280948.3.peg.214"/>
<evidence type="ECO:0000313" key="3">
    <source>
        <dbReference type="EMBL" id="KCZ65003.1"/>
    </source>
</evidence>
<dbReference type="EMBL" id="AWFH01000001">
    <property type="protein sequence ID" value="KCZ65003.1"/>
    <property type="molecule type" value="Genomic_DNA"/>
</dbReference>
<gene>
    <name evidence="1" type="ORF">DCG65_01605</name>
    <name evidence="2" type="ORF">DD728_00515</name>
    <name evidence="3" type="ORF">HY36_01115</name>
</gene>
<dbReference type="STRING" id="1280948.HY36_01115"/>
<proteinExistence type="predicted"/>
<dbReference type="EMBL" id="DOGS01000016">
    <property type="protein sequence ID" value="HBQ47363.1"/>
    <property type="molecule type" value="Genomic_DNA"/>
</dbReference>
<dbReference type="EMBL" id="DMBR01000045">
    <property type="protein sequence ID" value="HAE93225.1"/>
    <property type="molecule type" value="Genomic_DNA"/>
</dbReference>
<dbReference type="SUPFAM" id="SSF53335">
    <property type="entry name" value="S-adenosyl-L-methionine-dependent methyltransferases"/>
    <property type="match status" value="1"/>
</dbReference>
<dbReference type="RefSeq" id="WP_035547119.1">
    <property type="nucleotide sequence ID" value="NZ_AWFH01000001.1"/>
</dbReference>
<evidence type="ECO:0000313" key="5">
    <source>
        <dbReference type="Proteomes" id="UP000259173"/>
    </source>
</evidence>
<reference evidence="3 4" key="1">
    <citation type="journal article" date="2014" name="Antonie Van Leeuwenhoek">
        <title>Hyphomonas beringensis sp. nov. and Hyphomonas chukchiensis sp. nov., isolated from surface seawater of the Bering Sea and Chukchi Sea.</title>
        <authorList>
            <person name="Li C."/>
            <person name="Lai Q."/>
            <person name="Li G."/>
            <person name="Dong C."/>
            <person name="Wang J."/>
            <person name="Liao Y."/>
            <person name="Shao Z."/>
        </authorList>
    </citation>
    <scope>NUCLEOTIDE SEQUENCE [LARGE SCALE GENOMIC DNA]</scope>
    <source>
        <strain evidence="3 4">22II1-22F38</strain>
    </source>
</reference>
<dbReference type="Gene3D" id="3.40.50.150">
    <property type="entry name" value="Vaccinia Virus protein VP39"/>
    <property type="match status" value="1"/>
</dbReference>
<dbReference type="Proteomes" id="UP000263957">
    <property type="component" value="Unassembled WGS sequence"/>
</dbReference>
<dbReference type="InterPro" id="IPR029063">
    <property type="entry name" value="SAM-dependent_MTases_sf"/>
</dbReference>
<evidence type="ECO:0000313" key="2">
    <source>
        <dbReference type="EMBL" id="HBQ47363.1"/>
    </source>
</evidence>